<dbReference type="Pfam" id="PF22725">
    <property type="entry name" value="GFO_IDH_MocA_C3"/>
    <property type="match status" value="1"/>
</dbReference>
<dbReference type="InterPro" id="IPR055170">
    <property type="entry name" value="GFO_IDH_MocA-like_dom"/>
</dbReference>
<dbReference type="Gene3D" id="3.40.50.720">
    <property type="entry name" value="NAD(P)-binding Rossmann-like Domain"/>
    <property type="match status" value="1"/>
</dbReference>
<comment type="caution">
    <text evidence="4">The sequence shown here is derived from an EMBL/GenBank/DDBJ whole genome shotgun (WGS) entry which is preliminary data.</text>
</comment>
<dbReference type="GO" id="GO:0005737">
    <property type="term" value="C:cytoplasm"/>
    <property type="evidence" value="ECO:0007669"/>
    <property type="project" value="TreeGrafter"/>
</dbReference>
<gene>
    <name evidence="4" type="ORF">CDV36_007181</name>
</gene>
<evidence type="ECO:0008006" key="6">
    <source>
        <dbReference type="Google" id="ProtNLM"/>
    </source>
</evidence>
<keyword evidence="5" id="KW-1185">Reference proteome</keyword>
<dbReference type="GO" id="GO:0016491">
    <property type="term" value="F:oxidoreductase activity"/>
    <property type="evidence" value="ECO:0007669"/>
    <property type="project" value="TreeGrafter"/>
</dbReference>
<dbReference type="GO" id="GO:0006740">
    <property type="term" value="P:NADPH regeneration"/>
    <property type="evidence" value="ECO:0007669"/>
    <property type="project" value="TreeGrafter"/>
</dbReference>
<protein>
    <recommendedName>
        <fullName evidence="6">Gfo/Idh/MocA-like oxidoreductase N-terminal domain-containing protein</fullName>
    </recommendedName>
</protein>
<reference evidence="4 5" key="1">
    <citation type="submission" date="2017-06" db="EMBL/GenBank/DDBJ databases">
        <title>Comparative genomic analysis of Ambrosia Fusariam Clade fungi.</title>
        <authorList>
            <person name="Stajich J.E."/>
            <person name="Carrillo J."/>
            <person name="Kijimoto T."/>
            <person name="Eskalen A."/>
            <person name="O'Donnell K."/>
            <person name="Kasson M."/>
        </authorList>
    </citation>
    <scope>NUCLEOTIDE SEQUENCE [LARGE SCALE GENOMIC DNA]</scope>
    <source>
        <strain evidence="4">UCR3666</strain>
    </source>
</reference>
<dbReference type="Proteomes" id="UP000277212">
    <property type="component" value="Unassembled WGS sequence"/>
</dbReference>
<dbReference type="Gene3D" id="3.30.360.10">
    <property type="entry name" value="Dihydrodipicolinate Reductase, domain 2"/>
    <property type="match status" value="1"/>
</dbReference>
<dbReference type="GO" id="GO:0000166">
    <property type="term" value="F:nucleotide binding"/>
    <property type="evidence" value="ECO:0007669"/>
    <property type="project" value="InterPro"/>
</dbReference>
<dbReference type="AlphaFoldDB" id="A0A3M2S6I3"/>
<evidence type="ECO:0000259" key="3">
    <source>
        <dbReference type="Pfam" id="PF22725"/>
    </source>
</evidence>
<dbReference type="EMBL" id="NKUJ01000115">
    <property type="protein sequence ID" value="RMJ13174.1"/>
    <property type="molecule type" value="Genomic_DNA"/>
</dbReference>
<dbReference type="Pfam" id="PF01408">
    <property type="entry name" value="GFO_IDH_MocA"/>
    <property type="match status" value="1"/>
</dbReference>
<dbReference type="InterPro" id="IPR036291">
    <property type="entry name" value="NAD(P)-bd_dom_sf"/>
</dbReference>
<dbReference type="SUPFAM" id="SSF55347">
    <property type="entry name" value="Glyceraldehyde-3-phosphate dehydrogenase-like, C-terminal domain"/>
    <property type="match status" value="1"/>
</dbReference>
<evidence type="ECO:0000256" key="1">
    <source>
        <dbReference type="ARBA" id="ARBA00010928"/>
    </source>
</evidence>
<sequence length="342" mass="36748">MDPIGIALIGGGIFAKMEHMPGIMKCPSLCLKAIYSRSLKSAKDTATLNTKDEVDLYSSDSGEGNSYEDLLSRKDIAAVIIALPISAQPEFIEQALKAGKHVLAEKPIAPDVAAAKKLIDTALNNDVTFSLAENYRFIPKYIYAAEQAKKLGKVDHYNVKFMCLLPPDNLWYSTPWRGQAKYQGGPLLDGGVHYAAATRLFLQGDSSAASVSALTSLTQKHLPPADTVNALIKTKSGTSGTVQFSFGSQIETSEWDFGLERGTVKVSGNTVTVKPASGEAVVKEFSETSGVSEEIAAWAEGLVSGKQNPLQSAEEGMADVEFVEIMLRSAEKDGTPMKYSLQ</sequence>
<dbReference type="OrthoDB" id="64915at2759"/>
<proteinExistence type="inferred from homology"/>
<dbReference type="STRING" id="2010991.A0A3M2S6I3"/>
<feature type="domain" description="GFO/IDH/MocA-like oxidoreductase" evidence="3">
    <location>
        <begin position="147"/>
        <end position="262"/>
    </location>
</feature>
<accession>A0A3M2S6I3</accession>
<dbReference type="PANTHER" id="PTHR42840">
    <property type="entry name" value="NAD(P)-BINDING ROSSMANN-FOLD SUPERFAMILY PROTEIN-RELATED"/>
    <property type="match status" value="1"/>
</dbReference>
<evidence type="ECO:0000313" key="5">
    <source>
        <dbReference type="Proteomes" id="UP000277212"/>
    </source>
</evidence>
<feature type="domain" description="Gfo/Idh/MocA-like oxidoreductase N-terminal" evidence="2">
    <location>
        <begin position="5"/>
        <end position="131"/>
    </location>
</feature>
<evidence type="ECO:0000313" key="4">
    <source>
        <dbReference type="EMBL" id="RMJ13174.1"/>
    </source>
</evidence>
<dbReference type="PANTHER" id="PTHR42840:SF5">
    <property type="entry name" value="NAD(P)-BINDING ROSSMANN-FOLD SUPERFAMILY PROTEIN"/>
    <property type="match status" value="1"/>
</dbReference>
<evidence type="ECO:0000259" key="2">
    <source>
        <dbReference type="Pfam" id="PF01408"/>
    </source>
</evidence>
<dbReference type="InterPro" id="IPR000683">
    <property type="entry name" value="Gfo/Idh/MocA-like_OxRdtase_N"/>
</dbReference>
<comment type="similarity">
    <text evidence="1">Belongs to the Gfo/Idh/MocA family.</text>
</comment>
<organism evidence="4 5">
    <name type="scientific">Fusarium kuroshium</name>
    <dbReference type="NCBI Taxonomy" id="2010991"/>
    <lineage>
        <taxon>Eukaryota</taxon>
        <taxon>Fungi</taxon>
        <taxon>Dikarya</taxon>
        <taxon>Ascomycota</taxon>
        <taxon>Pezizomycotina</taxon>
        <taxon>Sordariomycetes</taxon>
        <taxon>Hypocreomycetidae</taxon>
        <taxon>Hypocreales</taxon>
        <taxon>Nectriaceae</taxon>
        <taxon>Fusarium</taxon>
        <taxon>Fusarium solani species complex</taxon>
    </lineage>
</organism>
<dbReference type="SUPFAM" id="SSF51735">
    <property type="entry name" value="NAD(P)-binding Rossmann-fold domains"/>
    <property type="match status" value="1"/>
</dbReference>
<name>A0A3M2S6I3_9HYPO</name>